<evidence type="ECO:0000313" key="3">
    <source>
        <dbReference type="Proteomes" id="UP000601361"/>
    </source>
</evidence>
<feature type="transmembrane region" description="Helical" evidence="1">
    <location>
        <begin position="139"/>
        <end position="158"/>
    </location>
</feature>
<keyword evidence="1" id="KW-0812">Transmembrane</keyword>
<evidence type="ECO:0000313" key="2">
    <source>
        <dbReference type="EMBL" id="GGG53085.1"/>
    </source>
</evidence>
<protein>
    <recommendedName>
        <fullName evidence="4">Acyltransferase 3 domain-containing protein</fullName>
    </recommendedName>
</protein>
<evidence type="ECO:0000256" key="1">
    <source>
        <dbReference type="SAM" id="Phobius"/>
    </source>
</evidence>
<sequence>MVLALPLLLWPVKAEQGRRQLRGIFQVRVVGLLLVAGVVLWLPQLAYYHYLHGSWLTYSYGQEGFPNLLTPKLAELWAAPKNGSFLYNPVLLLLLPGTLVLFRTAPRQAALAFGTWAVASYLYAAWWDYALGCGYAGRGFVELYVLLAWPIAALMAYLLAPPRWVQGAAATFVVLCLAYNMRLSLQFDRCFYGTHAWDWSAYYSLLLN</sequence>
<reference evidence="3" key="1">
    <citation type="journal article" date="2019" name="Int. J. Syst. Evol. Microbiol.">
        <title>The Global Catalogue of Microorganisms (GCM) 10K type strain sequencing project: providing services to taxonomists for standard genome sequencing and annotation.</title>
        <authorList>
            <consortium name="The Broad Institute Genomics Platform"/>
            <consortium name="The Broad Institute Genome Sequencing Center for Infectious Disease"/>
            <person name="Wu L."/>
            <person name="Ma J."/>
        </authorList>
    </citation>
    <scope>NUCLEOTIDE SEQUENCE [LARGE SCALE GENOMIC DNA]</scope>
    <source>
        <strain evidence="3">CGMCC 1.12990</strain>
    </source>
</reference>
<dbReference type="EMBL" id="BMGS01000008">
    <property type="protein sequence ID" value="GGG53085.1"/>
    <property type="molecule type" value="Genomic_DNA"/>
</dbReference>
<proteinExistence type="predicted"/>
<name>A0ABQ1X2P1_9BACT</name>
<gene>
    <name evidence="2" type="ORF">GCM10011378_31670</name>
</gene>
<feature type="transmembrane region" description="Helical" evidence="1">
    <location>
        <begin position="108"/>
        <end position="127"/>
    </location>
</feature>
<keyword evidence="1" id="KW-0472">Membrane</keyword>
<accession>A0ABQ1X2P1</accession>
<dbReference type="Proteomes" id="UP000601361">
    <property type="component" value="Unassembled WGS sequence"/>
</dbReference>
<organism evidence="2 3">
    <name type="scientific">Hymenobacter glacieicola</name>
    <dbReference type="NCBI Taxonomy" id="1562124"/>
    <lineage>
        <taxon>Bacteria</taxon>
        <taxon>Pseudomonadati</taxon>
        <taxon>Bacteroidota</taxon>
        <taxon>Cytophagia</taxon>
        <taxon>Cytophagales</taxon>
        <taxon>Hymenobacteraceae</taxon>
        <taxon>Hymenobacter</taxon>
    </lineage>
</organism>
<keyword evidence="3" id="KW-1185">Reference proteome</keyword>
<evidence type="ECO:0008006" key="4">
    <source>
        <dbReference type="Google" id="ProtNLM"/>
    </source>
</evidence>
<feature type="transmembrane region" description="Helical" evidence="1">
    <location>
        <begin position="24"/>
        <end position="42"/>
    </location>
</feature>
<comment type="caution">
    <text evidence="2">The sequence shown here is derived from an EMBL/GenBank/DDBJ whole genome shotgun (WGS) entry which is preliminary data.</text>
</comment>
<feature type="transmembrane region" description="Helical" evidence="1">
    <location>
        <begin position="85"/>
        <end position="102"/>
    </location>
</feature>
<keyword evidence="1" id="KW-1133">Transmembrane helix</keyword>